<feature type="compositionally biased region" description="Acidic residues" evidence="3">
    <location>
        <begin position="10"/>
        <end position="44"/>
    </location>
</feature>
<dbReference type="PANTHER" id="PTHR48407">
    <property type="entry name" value="CRANIOFACIAL DEVELOPMENT PROTEIN 1"/>
    <property type="match status" value="1"/>
</dbReference>
<feature type="compositionally biased region" description="Basic residues" evidence="3">
    <location>
        <begin position="74"/>
        <end position="91"/>
    </location>
</feature>
<feature type="domain" description="BCNT-C" evidence="4">
    <location>
        <begin position="239"/>
        <end position="319"/>
    </location>
</feature>
<dbReference type="InterPro" id="IPR011421">
    <property type="entry name" value="BCNT-C"/>
</dbReference>
<dbReference type="Pfam" id="PF07572">
    <property type="entry name" value="BCNT"/>
    <property type="match status" value="1"/>
</dbReference>
<evidence type="ECO:0000259" key="4">
    <source>
        <dbReference type="PROSITE" id="PS51279"/>
    </source>
</evidence>
<dbReference type="PANTHER" id="PTHR48407:SF1">
    <property type="entry name" value="CRANIOFACIAL DEVELOPMENT PROTEIN 1"/>
    <property type="match status" value="1"/>
</dbReference>
<comment type="caution">
    <text evidence="5">The sequence shown here is derived from an EMBL/GenBank/DDBJ whole genome shotgun (WGS) entry which is preliminary data.</text>
</comment>
<feature type="region of interest" description="Disordered" evidence="3">
    <location>
        <begin position="1"/>
        <end position="163"/>
    </location>
</feature>
<evidence type="ECO:0000256" key="3">
    <source>
        <dbReference type="SAM" id="MobiDB-lite"/>
    </source>
</evidence>
<sequence length="319" mass="35884">MTDPTLAENLDLDEEAYNSAEDEDFQLDAAPDESDLSSDADEAAEPAKKKRKTDTQSQIPKDAELDSGDEATIRKAREKKQKKTGKKPKGQRARDSDEDDVDIDMDDDEGGTGGFVRTRAMKQQILQPPQTQQIPESVPEAEPTRETKAQDLGAKDAEHKVGHAVHADQMIKIKRTYKFAGEWITEEKVVPKHSAEAKAFLSSGENVEYTDEDAAANATRNLRRPLRKISRFDPNPTGTIKKSWEKQLVTDNKDPRGPKINTVEKSRLDWASYVDSAGIKDELRTHSKAKEGYIGRMDFLGRMEEKREEERRAARLKGM</sequence>
<keyword evidence="6" id="KW-1185">Reference proteome</keyword>
<dbReference type="Proteomes" id="UP001147760">
    <property type="component" value="Unassembled WGS sequence"/>
</dbReference>
<gene>
    <name evidence="5" type="ORF">N7530_009373</name>
</gene>
<proteinExistence type="inferred from homology"/>
<evidence type="ECO:0000256" key="2">
    <source>
        <dbReference type="ARBA" id="ARBA00019138"/>
    </source>
</evidence>
<feature type="compositionally biased region" description="Low complexity" evidence="3">
    <location>
        <begin position="123"/>
        <end position="135"/>
    </location>
</feature>
<dbReference type="OrthoDB" id="445677at2759"/>
<feature type="compositionally biased region" description="Basic and acidic residues" evidence="3">
    <location>
        <begin position="142"/>
        <end position="163"/>
    </location>
</feature>
<dbReference type="InterPro" id="IPR027124">
    <property type="entry name" value="Swc5/CFDP1/2"/>
</dbReference>
<evidence type="ECO:0000313" key="5">
    <source>
        <dbReference type="EMBL" id="KAJ5465586.1"/>
    </source>
</evidence>
<reference evidence="5" key="2">
    <citation type="journal article" date="2023" name="IMA Fungus">
        <title>Comparative genomic study of the Penicillium genus elucidates a diverse pangenome and 15 lateral gene transfer events.</title>
        <authorList>
            <person name="Petersen C."/>
            <person name="Sorensen T."/>
            <person name="Nielsen M.R."/>
            <person name="Sondergaard T.E."/>
            <person name="Sorensen J.L."/>
            <person name="Fitzpatrick D.A."/>
            <person name="Frisvad J.C."/>
            <person name="Nielsen K.L."/>
        </authorList>
    </citation>
    <scope>NUCLEOTIDE SEQUENCE</scope>
    <source>
        <strain evidence="5">IBT 17660</strain>
    </source>
</reference>
<reference evidence="5" key="1">
    <citation type="submission" date="2022-12" db="EMBL/GenBank/DDBJ databases">
        <authorList>
            <person name="Petersen C."/>
        </authorList>
    </citation>
    <scope>NUCLEOTIDE SEQUENCE</scope>
    <source>
        <strain evidence="5">IBT 17660</strain>
    </source>
</reference>
<dbReference type="GO" id="GO:0000812">
    <property type="term" value="C:Swr1 complex"/>
    <property type="evidence" value="ECO:0007669"/>
    <property type="project" value="TreeGrafter"/>
</dbReference>
<protein>
    <recommendedName>
        <fullName evidence="2">SWR1-complex protein 5</fullName>
    </recommendedName>
</protein>
<dbReference type="PROSITE" id="PS51279">
    <property type="entry name" value="BCNT_C"/>
    <property type="match status" value="1"/>
</dbReference>
<comment type="similarity">
    <text evidence="1">Belongs to the SWC5 family.</text>
</comment>
<evidence type="ECO:0000256" key="1">
    <source>
        <dbReference type="ARBA" id="ARBA00010465"/>
    </source>
</evidence>
<evidence type="ECO:0000313" key="6">
    <source>
        <dbReference type="Proteomes" id="UP001147760"/>
    </source>
</evidence>
<feature type="compositionally biased region" description="Acidic residues" evidence="3">
    <location>
        <begin position="96"/>
        <end position="110"/>
    </location>
</feature>
<dbReference type="EMBL" id="JAPWDO010000006">
    <property type="protein sequence ID" value="KAJ5465586.1"/>
    <property type="molecule type" value="Genomic_DNA"/>
</dbReference>
<organism evidence="5 6">
    <name type="scientific">Penicillium desertorum</name>
    <dbReference type="NCBI Taxonomy" id="1303715"/>
    <lineage>
        <taxon>Eukaryota</taxon>
        <taxon>Fungi</taxon>
        <taxon>Dikarya</taxon>
        <taxon>Ascomycota</taxon>
        <taxon>Pezizomycotina</taxon>
        <taxon>Eurotiomycetes</taxon>
        <taxon>Eurotiomycetidae</taxon>
        <taxon>Eurotiales</taxon>
        <taxon>Aspergillaceae</taxon>
        <taxon>Penicillium</taxon>
    </lineage>
</organism>
<dbReference type="AlphaFoldDB" id="A0A9W9WIE8"/>
<accession>A0A9W9WIE8</accession>
<name>A0A9W9WIE8_9EURO</name>